<reference evidence="18" key="1">
    <citation type="submission" date="2016-01" db="EMBL/GenBank/DDBJ databases">
        <authorList>
            <person name="Mitreva M."/>
            <person name="Pepin K.H."/>
            <person name="Mihindukulasuriya K.A."/>
            <person name="Fulton R."/>
            <person name="Fronick C."/>
            <person name="O'Laughlin M."/>
            <person name="Miner T."/>
            <person name="Herter B."/>
            <person name="Rosa B.A."/>
            <person name="Cordes M."/>
            <person name="Tomlinson C."/>
            <person name="Wollam A."/>
            <person name="Palsikar V.B."/>
            <person name="Mardis E.R."/>
            <person name="Wilson R.K."/>
        </authorList>
    </citation>
    <scope>NUCLEOTIDE SEQUENCE [LARGE SCALE GENOMIC DNA]</scope>
    <source>
        <strain evidence="18">DNF01167</strain>
    </source>
</reference>
<evidence type="ECO:0000313" key="18">
    <source>
        <dbReference type="Proteomes" id="UP000070355"/>
    </source>
</evidence>
<proteinExistence type="inferred from homology"/>
<keyword evidence="7 15" id="KW-0808">Transferase</keyword>
<evidence type="ECO:0000256" key="3">
    <source>
        <dbReference type="ARBA" id="ARBA00010441"/>
    </source>
</evidence>
<evidence type="ECO:0000256" key="12">
    <source>
        <dbReference type="ARBA" id="ARBA00023209"/>
    </source>
</evidence>
<dbReference type="GO" id="GO:0008654">
    <property type="term" value="P:phospholipid biosynthetic process"/>
    <property type="evidence" value="ECO:0007669"/>
    <property type="project" value="UniProtKB-KW"/>
</dbReference>
<dbReference type="PANTHER" id="PTHR14269">
    <property type="entry name" value="CDP-DIACYLGLYCEROL--GLYCEROL-3-PHOSPHATE 3-PHOSPHATIDYLTRANSFERASE-RELATED"/>
    <property type="match status" value="1"/>
</dbReference>
<evidence type="ECO:0000256" key="10">
    <source>
        <dbReference type="ARBA" id="ARBA00023098"/>
    </source>
</evidence>
<dbReference type="GO" id="GO:0012505">
    <property type="term" value="C:endomembrane system"/>
    <property type="evidence" value="ECO:0007669"/>
    <property type="project" value="UniProtKB-SubCell"/>
</dbReference>
<dbReference type="Proteomes" id="UP000070355">
    <property type="component" value="Unassembled WGS sequence"/>
</dbReference>
<evidence type="ECO:0000256" key="13">
    <source>
        <dbReference type="ARBA" id="ARBA00023264"/>
    </source>
</evidence>
<sequence>MNKNFIPNYLTLCNIFCGFISILTTSHGYFIWGAVFIILAMLADRYDGIVARKLGVVSEIGHDLDSLCDVVSFGVAPAMLVFEIFITNDKPSTLLMVIVAILCGIYVCCGAYRLARFNVTKMKNGYYQGVPITTCGTVLAVLAPIKLPSIAMLILLVLCSYLMVSNLKIKKI</sequence>
<dbReference type="EMBL" id="LSDC01000026">
    <property type="protein sequence ID" value="KXB62146.1"/>
    <property type="molecule type" value="Genomic_DNA"/>
</dbReference>
<gene>
    <name evidence="17" type="ORF">HMPREF3186_00467</name>
</gene>
<feature type="transmembrane region" description="Helical" evidence="16">
    <location>
        <begin position="126"/>
        <end position="143"/>
    </location>
</feature>
<evidence type="ECO:0000256" key="1">
    <source>
        <dbReference type="ARBA" id="ARBA00000287"/>
    </source>
</evidence>
<keyword evidence="8 16" id="KW-0812">Transmembrane</keyword>
<accession>A0A134A347</accession>
<keyword evidence="9 16" id="KW-1133">Transmembrane helix</keyword>
<dbReference type="EC" id="2.7.8.8" evidence="4"/>
<keyword evidence="10" id="KW-0443">Lipid metabolism</keyword>
<evidence type="ECO:0000256" key="11">
    <source>
        <dbReference type="ARBA" id="ARBA00023136"/>
    </source>
</evidence>
<feature type="transmembrane region" description="Helical" evidence="16">
    <location>
        <begin position="93"/>
        <end position="114"/>
    </location>
</feature>
<comment type="similarity">
    <text evidence="3 15">Belongs to the CDP-alcohol phosphatidyltransferase class-I family.</text>
</comment>
<keyword evidence="6" id="KW-0444">Lipid biosynthesis</keyword>
<comment type="catalytic activity">
    <reaction evidence="1">
        <text>a CDP-1,2-diacyl-sn-glycerol + L-serine = a 1,2-diacyl-sn-glycero-3-phospho-L-serine + CMP + H(+)</text>
        <dbReference type="Rhea" id="RHEA:16913"/>
        <dbReference type="ChEBI" id="CHEBI:15378"/>
        <dbReference type="ChEBI" id="CHEBI:33384"/>
        <dbReference type="ChEBI" id="CHEBI:57262"/>
        <dbReference type="ChEBI" id="CHEBI:58332"/>
        <dbReference type="ChEBI" id="CHEBI:60377"/>
        <dbReference type="EC" id="2.7.8.8"/>
    </reaction>
</comment>
<dbReference type="PATRIC" id="fig|1379.3.peg.463"/>
<evidence type="ECO:0000256" key="16">
    <source>
        <dbReference type="SAM" id="Phobius"/>
    </source>
</evidence>
<feature type="transmembrane region" description="Helical" evidence="16">
    <location>
        <begin position="149"/>
        <end position="167"/>
    </location>
</feature>
<dbReference type="InterPro" id="IPR050324">
    <property type="entry name" value="CDP-alcohol_PTase-I"/>
</dbReference>
<dbReference type="PANTHER" id="PTHR14269:SF61">
    <property type="entry name" value="CDP-DIACYLGLYCEROL--SERINE O-PHOSPHATIDYLTRANSFERASE"/>
    <property type="match status" value="1"/>
</dbReference>
<evidence type="ECO:0000256" key="15">
    <source>
        <dbReference type="RuleBase" id="RU003750"/>
    </source>
</evidence>
<evidence type="ECO:0000256" key="7">
    <source>
        <dbReference type="ARBA" id="ARBA00022679"/>
    </source>
</evidence>
<feature type="transmembrane region" description="Helical" evidence="16">
    <location>
        <begin position="5"/>
        <end position="23"/>
    </location>
</feature>
<organism evidence="17 18">
    <name type="scientific">Gemella haemolysans</name>
    <dbReference type="NCBI Taxonomy" id="1379"/>
    <lineage>
        <taxon>Bacteria</taxon>
        <taxon>Bacillati</taxon>
        <taxon>Bacillota</taxon>
        <taxon>Bacilli</taxon>
        <taxon>Bacillales</taxon>
        <taxon>Gemellaceae</taxon>
        <taxon>Gemella</taxon>
    </lineage>
</organism>
<name>A0A134A347_9BACL</name>
<dbReference type="PROSITE" id="PS00379">
    <property type="entry name" value="CDP_ALCOHOL_P_TRANSF"/>
    <property type="match status" value="1"/>
</dbReference>
<dbReference type="Gene3D" id="1.20.120.1760">
    <property type="match status" value="1"/>
</dbReference>
<evidence type="ECO:0000256" key="9">
    <source>
        <dbReference type="ARBA" id="ARBA00022989"/>
    </source>
</evidence>
<dbReference type="InterPro" id="IPR043130">
    <property type="entry name" value="CDP-OH_PTrfase_TM_dom"/>
</dbReference>
<evidence type="ECO:0000256" key="6">
    <source>
        <dbReference type="ARBA" id="ARBA00022516"/>
    </source>
</evidence>
<dbReference type="InterPro" id="IPR048254">
    <property type="entry name" value="CDP_ALCOHOL_P_TRANSF_CS"/>
</dbReference>
<dbReference type="InterPro" id="IPR000462">
    <property type="entry name" value="CDP-OH_P_trans"/>
</dbReference>
<dbReference type="GO" id="GO:0003882">
    <property type="term" value="F:CDP-diacylglycerol-serine O-phosphatidyltransferase activity"/>
    <property type="evidence" value="ECO:0007669"/>
    <property type="project" value="UniProtKB-EC"/>
</dbReference>
<dbReference type="GO" id="GO:0016020">
    <property type="term" value="C:membrane"/>
    <property type="evidence" value="ECO:0007669"/>
    <property type="project" value="InterPro"/>
</dbReference>
<evidence type="ECO:0000256" key="5">
    <source>
        <dbReference type="ARBA" id="ARBA00017171"/>
    </source>
</evidence>
<evidence type="ECO:0000256" key="4">
    <source>
        <dbReference type="ARBA" id="ARBA00013174"/>
    </source>
</evidence>
<evidence type="ECO:0000256" key="2">
    <source>
        <dbReference type="ARBA" id="ARBA00004127"/>
    </source>
</evidence>
<evidence type="ECO:0000256" key="14">
    <source>
        <dbReference type="ARBA" id="ARBA00032361"/>
    </source>
</evidence>
<dbReference type="AlphaFoldDB" id="A0A134A347"/>
<comment type="caution">
    <text evidence="17">The sequence shown here is derived from an EMBL/GenBank/DDBJ whole genome shotgun (WGS) entry which is preliminary data.</text>
</comment>
<dbReference type="RefSeq" id="WP_060913746.1">
    <property type="nucleotide sequence ID" value="NZ_KQ959932.1"/>
</dbReference>
<comment type="subcellular location">
    <subcellularLocation>
        <location evidence="2">Endomembrane system</location>
        <topology evidence="2">Multi-pass membrane protein</topology>
    </subcellularLocation>
</comment>
<keyword evidence="11 16" id="KW-0472">Membrane</keyword>
<dbReference type="OrthoDB" id="9777147at2"/>
<dbReference type="InterPro" id="IPR004533">
    <property type="entry name" value="CDP-diaglyc--ser_O-PTrfase"/>
</dbReference>
<evidence type="ECO:0000256" key="8">
    <source>
        <dbReference type="ARBA" id="ARBA00022692"/>
    </source>
</evidence>
<dbReference type="Pfam" id="PF01066">
    <property type="entry name" value="CDP-OH_P_transf"/>
    <property type="match status" value="1"/>
</dbReference>
<keyword evidence="13" id="KW-1208">Phospholipid metabolism</keyword>
<protein>
    <recommendedName>
        <fullName evidence="5">CDP-diacylglycerol--serine O-phosphatidyltransferase</fullName>
        <ecNumber evidence="4">2.7.8.8</ecNumber>
    </recommendedName>
    <alternativeName>
        <fullName evidence="14">Phosphatidylserine synthase</fullName>
    </alternativeName>
</protein>
<evidence type="ECO:0000313" key="17">
    <source>
        <dbReference type="EMBL" id="KXB62146.1"/>
    </source>
</evidence>
<dbReference type="NCBIfam" id="TIGR00473">
    <property type="entry name" value="pssA"/>
    <property type="match status" value="1"/>
</dbReference>
<dbReference type="STRING" id="1379.HMPREF3186_00467"/>
<keyword evidence="12" id="KW-0594">Phospholipid biosynthesis</keyword>